<sequence length="517" mass="57120">MISIAARFHFKVVLALLLFLSLPGVAQPLSQVREIRKKKEIGWLKTFSEFLSIPNIASDSNNIRKNAAFIQEMMIRRQLTNVQLLESKEPGVPPVVYGEYLVPGASKTLIFYAHYDGQPVNPAQWATGLHPFVPALYSDAIFNKGQAITLPDSNGHTQPEWRIYGRGASDDKAGVAGLLYALEALQTARIRPSANIKFFFEGEEEAGSPHLEGILKQNRELLKADGWIICDGPVHQSGRKMIALGVRGDAHLEITVYGPVRPLHSGHYGNWVPNPAMTLSKLLAGMKDDRGRVSIRGFYDDVQPLTTAEKKALLAVPSADEQMKHELGFEEAETPGQSLMEAINQPSLNINGMASGNTGKLSANVIPTTAIANIDLRLVLGNDWQRQQQKVIDHIRSKGFMVIDYDPTATDRQSGKKLVKVTRGLDGYNAQRTDLSLPLVQKVKQAVQSTSKEPIVLLPTLGGSLPLYVFEKQLGAKTLIVPIANHDNNQHAENENIRLENFWNGIETYAAIMTIDW</sequence>
<keyword evidence="6" id="KW-1185">Reference proteome</keyword>
<dbReference type="Pfam" id="PF01546">
    <property type="entry name" value="Peptidase_M20"/>
    <property type="match status" value="1"/>
</dbReference>
<keyword evidence="3" id="KW-0378">Hydrolase</keyword>
<evidence type="ECO:0000259" key="4">
    <source>
        <dbReference type="Pfam" id="PF07687"/>
    </source>
</evidence>
<dbReference type="Gene3D" id="3.30.70.360">
    <property type="match status" value="1"/>
</dbReference>
<keyword evidence="1" id="KW-0645">Protease</keyword>
<name>A0A0E9N4I4_9BACT</name>
<comment type="caution">
    <text evidence="5">The sequence shown here is derived from an EMBL/GenBank/DDBJ whole genome shotgun (WGS) entry which is preliminary data.</text>
</comment>
<feature type="domain" description="Peptidase M20 dimerisation" evidence="4">
    <location>
        <begin position="245"/>
        <end position="398"/>
    </location>
</feature>
<dbReference type="OrthoDB" id="9761532at2"/>
<dbReference type="PANTHER" id="PTHR43270:SF8">
    <property type="entry name" value="DI- AND TRIPEPTIDASE DUG2-RELATED"/>
    <property type="match status" value="1"/>
</dbReference>
<evidence type="ECO:0000313" key="6">
    <source>
        <dbReference type="Proteomes" id="UP000033121"/>
    </source>
</evidence>
<dbReference type="GO" id="GO:0046872">
    <property type="term" value="F:metal ion binding"/>
    <property type="evidence" value="ECO:0007669"/>
    <property type="project" value="UniProtKB-KW"/>
</dbReference>
<dbReference type="PANTHER" id="PTHR43270">
    <property type="entry name" value="BETA-ALA-HIS DIPEPTIDASE"/>
    <property type="match status" value="1"/>
</dbReference>
<dbReference type="RefSeq" id="WP_046370485.1">
    <property type="nucleotide sequence ID" value="NZ_BBWV01000003.1"/>
</dbReference>
<dbReference type="GO" id="GO:0006508">
    <property type="term" value="P:proteolysis"/>
    <property type="evidence" value="ECO:0007669"/>
    <property type="project" value="UniProtKB-KW"/>
</dbReference>
<dbReference type="InterPro" id="IPR011650">
    <property type="entry name" value="Peptidase_M20_dimer"/>
</dbReference>
<dbReference type="Gene3D" id="3.40.630.10">
    <property type="entry name" value="Zn peptidases"/>
    <property type="match status" value="1"/>
</dbReference>
<evidence type="ECO:0000256" key="2">
    <source>
        <dbReference type="ARBA" id="ARBA00022723"/>
    </source>
</evidence>
<evidence type="ECO:0000256" key="1">
    <source>
        <dbReference type="ARBA" id="ARBA00022670"/>
    </source>
</evidence>
<reference evidence="5 6" key="1">
    <citation type="submission" date="2015-04" db="EMBL/GenBank/DDBJ databases">
        <title>Whole genome shotgun sequence of Flavihumibacter petaseus NBRC 106054.</title>
        <authorList>
            <person name="Miyazawa S."/>
            <person name="Hosoyama A."/>
            <person name="Hashimoto M."/>
            <person name="Noguchi M."/>
            <person name="Tsuchikane K."/>
            <person name="Ohji S."/>
            <person name="Yamazoe A."/>
            <person name="Ichikawa N."/>
            <person name="Kimura A."/>
            <person name="Fujita N."/>
        </authorList>
    </citation>
    <scope>NUCLEOTIDE SEQUENCE [LARGE SCALE GENOMIC DNA]</scope>
    <source>
        <strain evidence="5 6">NBRC 106054</strain>
    </source>
</reference>
<evidence type="ECO:0000313" key="5">
    <source>
        <dbReference type="EMBL" id="GAO44581.1"/>
    </source>
</evidence>
<dbReference type="Proteomes" id="UP000033121">
    <property type="component" value="Unassembled WGS sequence"/>
</dbReference>
<dbReference type="InterPro" id="IPR051458">
    <property type="entry name" value="Cyt/Met_Dipeptidase"/>
</dbReference>
<accession>A0A0E9N4I4</accession>
<dbReference type="Pfam" id="PF07687">
    <property type="entry name" value="M20_dimer"/>
    <property type="match status" value="1"/>
</dbReference>
<organism evidence="5 6">
    <name type="scientific">Flavihumibacter petaseus NBRC 106054</name>
    <dbReference type="NCBI Taxonomy" id="1220578"/>
    <lineage>
        <taxon>Bacteria</taxon>
        <taxon>Pseudomonadati</taxon>
        <taxon>Bacteroidota</taxon>
        <taxon>Chitinophagia</taxon>
        <taxon>Chitinophagales</taxon>
        <taxon>Chitinophagaceae</taxon>
        <taxon>Flavihumibacter</taxon>
    </lineage>
</organism>
<proteinExistence type="predicted"/>
<keyword evidence="2" id="KW-0479">Metal-binding</keyword>
<dbReference type="InterPro" id="IPR002933">
    <property type="entry name" value="Peptidase_M20"/>
</dbReference>
<dbReference type="GO" id="GO:0008233">
    <property type="term" value="F:peptidase activity"/>
    <property type="evidence" value="ECO:0007669"/>
    <property type="project" value="UniProtKB-KW"/>
</dbReference>
<dbReference type="STRING" id="1220578.FPE01S_03_06190"/>
<gene>
    <name evidence="5" type="ORF">FPE01S_03_06190</name>
</gene>
<evidence type="ECO:0000256" key="3">
    <source>
        <dbReference type="ARBA" id="ARBA00022801"/>
    </source>
</evidence>
<protein>
    <submittedName>
        <fullName evidence="5">Putative M20 family peptidase</fullName>
    </submittedName>
</protein>
<dbReference type="EMBL" id="BBWV01000003">
    <property type="protein sequence ID" value="GAO44581.1"/>
    <property type="molecule type" value="Genomic_DNA"/>
</dbReference>
<dbReference type="SUPFAM" id="SSF53187">
    <property type="entry name" value="Zn-dependent exopeptidases"/>
    <property type="match status" value="1"/>
</dbReference>
<dbReference type="AlphaFoldDB" id="A0A0E9N4I4"/>